<evidence type="ECO:0000256" key="11">
    <source>
        <dbReference type="RuleBase" id="RU000688"/>
    </source>
</evidence>
<dbReference type="PRINTS" id="PR00245">
    <property type="entry name" value="OLFACTORYR"/>
</dbReference>
<keyword evidence="10 11" id="KW-0807">Transducer</keyword>
<feature type="transmembrane region" description="Helical" evidence="12">
    <location>
        <begin position="62"/>
        <end position="85"/>
    </location>
</feature>
<evidence type="ECO:0000256" key="8">
    <source>
        <dbReference type="ARBA" id="ARBA00023136"/>
    </source>
</evidence>
<evidence type="ECO:0000313" key="14">
    <source>
        <dbReference type="Proteomes" id="UP000515203"/>
    </source>
</evidence>
<dbReference type="AlphaFoldDB" id="A0A6P3VDI3"/>
<accession>A0A6P3VDI3</accession>
<dbReference type="GO" id="GO:0004930">
    <property type="term" value="F:G protein-coupled receptor activity"/>
    <property type="evidence" value="ECO:0007669"/>
    <property type="project" value="UniProtKB-KW"/>
</dbReference>
<evidence type="ECO:0000256" key="9">
    <source>
        <dbReference type="ARBA" id="ARBA00023170"/>
    </source>
</evidence>
<keyword evidence="7 11" id="KW-0297">G-protein coupled receptor</keyword>
<evidence type="ECO:0000256" key="3">
    <source>
        <dbReference type="ARBA" id="ARBA00022606"/>
    </source>
</evidence>
<dbReference type="Gene3D" id="1.20.1070.10">
    <property type="entry name" value="Rhodopsin 7-helix transmembrane proteins"/>
    <property type="match status" value="1"/>
</dbReference>
<name>A0A6P3VDI3_OCTDE</name>
<dbReference type="InterPro" id="IPR000276">
    <property type="entry name" value="GPCR_Rhodpsn"/>
</dbReference>
<evidence type="ECO:0000259" key="13">
    <source>
        <dbReference type="PROSITE" id="PS50262"/>
    </source>
</evidence>
<dbReference type="GeneID" id="105743497"/>
<dbReference type="InParanoid" id="A0A6P3VDI3"/>
<feature type="transmembrane region" description="Helical" evidence="12">
    <location>
        <begin position="177"/>
        <end position="196"/>
    </location>
</feature>
<evidence type="ECO:0000256" key="2">
    <source>
        <dbReference type="ARBA" id="ARBA00022475"/>
    </source>
</evidence>
<dbReference type="PRINTS" id="PR00237">
    <property type="entry name" value="GPCRRHODOPSN"/>
</dbReference>
<dbReference type="InterPro" id="IPR000725">
    <property type="entry name" value="Olfact_rcpt"/>
</dbReference>
<keyword evidence="3 12" id="KW-0716">Sensory transduction</keyword>
<keyword evidence="6 12" id="KW-1133">Transmembrane helix</keyword>
<evidence type="ECO:0000256" key="4">
    <source>
        <dbReference type="ARBA" id="ARBA00022692"/>
    </source>
</evidence>
<feature type="transmembrane region" description="Helical" evidence="12">
    <location>
        <begin position="97"/>
        <end position="119"/>
    </location>
</feature>
<dbReference type="CDD" id="cd15421">
    <property type="entry name" value="7tmA_OR2T-like"/>
    <property type="match status" value="1"/>
</dbReference>
<comment type="subcellular location">
    <subcellularLocation>
        <location evidence="1 12">Cell membrane</location>
        <topology evidence="1 12">Multi-pass membrane protein</topology>
    </subcellularLocation>
</comment>
<evidence type="ECO:0000313" key="15">
    <source>
        <dbReference type="RefSeq" id="XP_012372287.1"/>
    </source>
</evidence>
<dbReference type="OrthoDB" id="10017003at2759"/>
<dbReference type="PANTHER" id="PTHR26453">
    <property type="entry name" value="OLFACTORY RECEPTOR"/>
    <property type="match status" value="1"/>
</dbReference>
<keyword evidence="9 11" id="KW-0675">Receptor</keyword>
<organism evidence="14 15">
    <name type="scientific">Octodon degus</name>
    <name type="common">Degu</name>
    <name type="synonym">Sciurus degus</name>
    <dbReference type="NCBI Taxonomy" id="10160"/>
    <lineage>
        <taxon>Eukaryota</taxon>
        <taxon>Metazoa</taxon>
        <taxon>Chordata</taxon>
        <taxon>Craniata</taxon>
        <taxon>Vertebrata</taxon>
        <taxon>Euteleostomi</taxon>
        <taxon>Mammalia</taxon>
        <taxon>Eutheria</taxon>
        <taxon>Euarchontoglires</taxon>
        <taxon>Glires</taxon>
        <taxon>Rodentia</taxon>
        <taxon>Hystricomorpha</taxon>
        <taxon>Octodontidae</taxon>
        <taxon>Octodon</taxon>
    </lineage>
</organism>
<dbReference type="PROSITE" id="PS50262">
    <property type="entry name" value="G_PROTEIN_RECEP_F1_2"/>
    <property type="match status" value="1"/>
</dbReference>
<dbReference type="PROSITE" id="PS00237">
    <property type="entry name" value="G_PROTEIN_RECEP_F1_1"/>
    <property type="match status" value="1"/>
</dbReference>
<keyword evidence="14" id="KW-1185">Reference proteome</keyword>
<protein>
    <recommendedName>
        <fullName evidence="12">Olfactory receptor</fullName>
    </recommendedName>
</protein>
<dbReference type="SUPFAM" id="SSF81321">
    <property type="entry name" value="Family A G protein-coupled receptor-like"/>
    <property type="match status" value="1"/>
</dbReference>
<sequence length="354" mass="39483">MSYKEIGAHLGSENPSFLRREQVSRIIRERILTFPRTAAWGNYSAFADFVLLGLFRSSRAPWLLFALILLVFLVSIASNATMIVLIRADPRLRTPMYFLLSQLSLMDILYISTIVPKMLLDQATGRRAISFAGCTAQHFLYLTLAGAEFFLLGLMSYDRYVAVCSPLRYPVLMSRRVCLLIAAAAWLGGSLDGFLLTPVTMQFPFCASREINHFFCEVPALLKLSCADTSAYETAMYACCILMLLIPFSVIAASYARILLAVCAMRQADARQKAVATCSSHMVVVSLFYGAAMYTYVLPHSYHTPEQDKAVSAFYTILTPMLNPLIYSLRNRDVAGALRRARERGLCAGRVTAF</sequence>
<evidence type="ECO:0000256" key="7">
    <source>
        <dbReference type="ARBA" id="ARBA00023040"/>
    </source>
</evidence>
<comment type="similarity">
    <text evidence="11">Belongs to the G-protein coupled receptor 1 family.</text>
</comment>
<evidence type="ECO:0000256" key="1">
    <source>
        <dbReference type="ARBA" id="ARBA00004651"/>
    </source>
</evidence>
<feature type="transmembrane region" description="Helical" evidence="12">
    <location>
        <begin position="310"/>
        <end position="329"/>
    </location>
</feature>
<dbReference type="Pfam" id="PF13853">
    <property type="entry name" value="7tm_4"/>
    <property type="match status" value="1"/>
</dbReference>
<feature type="transmembrane region" description="Helical" evidence="12">
    <location>
        <begin position="235"/>
        <end position="262"/>
    </location>
</feature>
<gene>
    <name evidence="15" type="primary">LOC105743497</name>
</gene>
<dbReference type="FunFam" id="1.20.1070.10:FF:000008">
    <property type="entry name" value="Olfactory receptor"/>
    <property type="match status" value="1"/>
</dbReference>
<keyword evidence="8 12" id="KW-0472">Membrane</keyword>
<keyword evidence="2 12" id="KW-1003">Cell membrane</keyword>
<dbReference type="InterPro" id="IPR017452">
    <property type="entry name" value="GPCR_Rhodpsn_7TM"/>
</dbReference>
<proteinExistence type="inferred from homology"/>
<keyword evidence="5 12" id="KW-0552">Olfaction</keyword>
<keyword evidence="4 11" id="KW-0812">Transmembrane</keyword>
<dbReference type="GO" id="GO:0005886">
    <property type="term" value="C:plasma membrane"/>
    <property type="evidence" value="ECO:0007669"/>
    <property type="project" value="UniProtKB-SubCell"/>
</dbReference>
<dbReference type="GO" id="GO:0004984">
    <property type="term" value="F:olfactory receptor activity"/>
    <property type="evidence" value="ECO:0007669"/>
    <property type="project" value="InterPro"/>
</dbReference>
<evidence type="ECO:0000256" key="12">
    <source>
        <dbReference type="RuleBase" id="RU363047"/>
    </source>
</evidence>
<evidence type="ECO:0000256" key="6">
    <source>
        <dbReference type="ARBA" id="ARBA00022989"/>
    </source>
</evidence>
<dbReference type="Proteomes" id="UP000515203">
    <property type="component" value="Unplaced"/>
</dbReference>
<feature type="domain" description="G-protein coupled receptors family 1 profile" evidence="13">
    <location>
        <begin position="78"/>
        <end position="327"/>
    </location>
</feature>
<feature type="transmembrane region" description="Helical" evidence="12">
    <location>
        <begin position="139"/>
        <end position="157"/>
    </location>
</feature>
<evidence type="ECO:0000256" key="5">
    <source>
        <dbReference type="ARBA" id="ARBA00022725"/>
    </source>
</evidence>
<dbReference type="RefSeq" id="XP_012372287.1">
    <property type="nucleotide sequence ID" value="XM_012516833.1"/>
</dbReference>
<feature type="transmembrane region" description="Helical" evidence="12">
    <location>
        <begin position="274"/>
        <end position="298"/>
    </location>
</feature>
<evidence type="ECO:0000256" key="10">
    <source>
        <dbReference type="ARBA" id="ARBA00023224"/>
    </source>
</evidence>
<feature type="transmembrane region" description="Helical" evidence="12">
    <location>
        <begin position="38"/>
        <end position="56"/>
    </location>
</feature>
<reference evidence="15" key="1">
    <citation type="submission" date="2025-08" db="UniProtKB">
        <authorList>
            <consortium name="RefSeq"/>
        </authorList>
    </citation>
    <scope>IDENTIFICATION</scope>
</reference>